<proteinExistence type="predicted"/>
<dbReference type="EMBL" id="JAYWIO010000001">
    <property type="protein sequence ID" value="KAK7291466.1"/>
    <property type="molecule type" value="Genomic_DNA"/>
</dbReference>
<comment type="caution">
    <text evidence="1">The sequence shown here is derived from an EMBL/GenBank/DDBJ whole genome shotgun (WGS) entry which is preliminary data.</text>
</comment>
<protein>
    <submittedName>
        <fullName evidence="1">Uncharacterized protein</fullName>
    </submittedName>
</protein>
<reference evidence="1 2" key="1">
    <citation type="submission" date="2024-01" db="EMBL/GenBank/DDBJ databases">
        <title>The genomes of 5 underutilized Papilionoideae crops provide insights into root nodulation and disease resistanc.</title>
        <authorList>
            <person name="Yuan L."/>
        </authorList>
    </citation>
    <scope>NUCLEOTIDE SEQUENCE [LARGE SCALE GENOMIC DNA]</scope>
    <source>
        <strain evidence="1">ZHUSHIDOU_FW_LH</strain>
        <tissue evidence="1">Leaf</tissue>
    </source>
</reference>
<dbReference type="PANTHER" id="PTHR35461">
    <property type="entry name" value="BNAANNG14610D PROTEIN"/>
    <property type="match status" value="1"/>
</dbReference>
<gene>
    <name evidence="1" type="ORF">RIF29_06631</name>
</gene>
<sequence length="236" mass="27917">MLLRSTVSSTKKFFQKTLKNFKSLFSPDYYERLPKTPQNNNNHYSYSVAANMVMDMDNNNNSTSYQELEKYHCNNDQWDSEKEKEAKRRNKNKAVAMLSSSPTIEQNEVYNNGSFLNFSNAQNKKKNEVEIKREEFDNKNNKRSLTHQRVNYSMRERGNCMVEQKLRELEMLDMSNVDHVLDIEEILHYYSRLTCPAYLEIVDSFFMQMYSEFFGPARDAAAPCSLNSMLMKLRYQ</sequence>
<evidence type="ECO:0000313" key="1">
    <source>
        <dbReference type="EMBL" id="KAK7291466.1"/>
    </source>
</evidence>
<evidence type="ECO:0000313" key="2">
    <source>
        <dbReference type="Proteomes" id="UP001372338"/>
    </source>
</evidence>
<name>A0AAN9J4I3_CROPI</name>
<dbReference type="AlphaFoldDB" id="A0AAN9J4I3"/>
<keyword evidence="2" id="KW-1185">Reference proteome</keyword>
<accession>A0AAN9J4I3</accession>
<organism evidence="1 2">
    <name type="scientific">Crotalaria pallida</name>
    <name type="common">Smooth rattlebox</name>
    <name type="synonym">Crotalaria striata</name>
    <dbReference type="NCBI Taxonomy" id="3830"/>
    <lineage>
        <taxon>Eukaryota</taxon>
        <taxon>Viridiplantae</taxon>
        <taxon>Streptophyta</taxon>
        <taxon>Embryophyta</taxon>
        <taxon>Tracheophyta</taxon>
        <taxon>Spermatophyta</taxon>
        <taxon>Magnoliopsida</taxon>
        <taxon>eudicotyledons</taxon>
        <taxon>Gunneridae</taxon>
        <taxon>Pentapetalae</taxon>
        <taxon>rosids</taxon>
        <taxon>fabids</taxon>
        <taxon>Fabales</taxon>
        <taxon>Fabaceae</taxon>
        <taxon>Papilionoideae</taxon>
        <taxon>50 kb inversion clade</taxon>
        <taxon>genistoids sensu lato</taxon>
        <taxon>core genistoids</taxon>
        <taxon>Crotalarieae</taxon>
        <taxon>Crotalaria</taxon>
    </lineage>
</organism>
<dbReference type="Proteomes" id="UP001372338">
    <property type="component" value="Unassembled WGS sequence"/>
</dbReference>
<dbReference type="PANTHER" id="PTHR35461:SF3">
    <property type="entry name" value="OVATE DOMAIN-CONTAINING PROTEIN"/>
    <property type="match status" value="1"/>
</dbReference>